<dbReference type="EMBL" id="CAAALY010006312">
    <property type="protein sequence ID" value="VEL09431.1"/>
    <property type="molecule type" value="Genomic_DNA"/>
</dbReference>
<evidence type="ECO:0000313" key="2">
    <source>
        <dbReference type="Proteomes" id="UP000784294"/>
    </source>
</evidence>
<gene>
    <name evidence="1" type="ORF">PXEA_LOCUS2871</name>
</gene>
<reference evidence="1" key="1">
    <citation type="submission" date="2018-11" db="EMBL/GenBank/DDBJ databases">
        <authorList>
            <consortium name="Pathogen Informatics"/>
        </authorList>
    </citation>
    <scope>NUCLEOTIDE SEQUENCE</scope>
</reference>
<dbReference type="Proteomes" id="UP000784294">
    <property type="component" value="Unassembled WGS sequence"/>
</dbReference>
<keyword evidence="2" id="KW-1185">Reference proteome</keyword>
<accession>A0A3S4ZQH9</accession>
<evidence type="ECO:0000313" key="1">
    <source>
        <dbReference type="EMBL" id="VEL09431.1"/>
    </source>
</evidence>
<protein>
    <submittedName>
        <fullName evidence="1">Uncharacterized protein</fullName>
    </submittedName>
</protein>
<dbReference type="AlphaFoldDB" id="A0A3S4ZQH9"/>
<organism evidence="1 2">
    <name type="scientific">Protopolystoma xenopodis</name>
    <dbReference type="NCBI Taxonomy" id="117903"/>
    <lineage>
        <taxon>Eukaryota</taxon>
        <taxon>Metazoa</taxon>
        <taxon>Spiralia</taxon>
        <taxon>Lophotrochozoa</taxon>
        <taxon>Platyhelminthes</taxon>
        <taxon>Monogenea</taxon>
        <taxon>Polyopisthocotylea</taxon>
        <taxon>Polystomatidea</taxon>
        <taxon>Polystomatidae</taxon>
        <taxon>Protopolystoma</taxon>
    </lineage>
</organism>
<proteinExistence type="predicted"/>
<sequence>MINSCLFFPFVATDSGRLLTTCLAPEPNPGRDLQPVPTYHLSAGLVHNGALTRDQSKPRCGNRGLAETCLPIGLNREE</sequence>
<comment type="caution">
    <text evidence="1">The sequence shown here is derived from an EMBL/GenBank/DDBJ whole genome shotgun (WGS) entry which is preliminary data.</text>
</comment>
<name>A0A3S4ZQH9_9PLAT</name>